<accession>A0A6C0ICG2</accession>
<reference evidence="1" key="1">
    <citation type="journal article" date="2020" name="Nature">
        <title>Giant virus diversity and host interactions through global metagenomics.</title>
        <authorList>
            <person name="Schulz F."/>
            <person name="Roux S."/>
            <person name="Paez-Espino D."/>
            <person name="Jungbluth S."/>
            <person name="Walsh D.A."/>
            <person name="Denef V.J."/>
            <person name="McMahon K.D."/>
            <person name="Konstantinidis K.T."/>
            <person name="Eloe-Fadrosh E.A."/>
            <person name="Kyrpides N.C."/>
            <person name="Woyke T."/>
        </authorList>
    </citation>
    <scope>NUCLEOTIDE SEQUENCE</scope>
    <source>
        <strain evidence="1">GVMAG-M-3300023184-71</strain>
    </source>
</reference>
<dbReference type="AlphaFoldDB" id="A0A6C0ICG2"/>
<name>A0A6C0ICG2_9ZZZZ</name>
<dbReference type="EMBL" id="MN740157">
    <property type="protein sequence ID" value="QHT90748.1"/>
    <property type="molecule type" value="Genomic_DNA"/>
</dbReference>
<sequence>MMDACPPIFFEGRHVFFFIFLFLNKKHSMNEISATTIQQWKTEALQKGRENEKEAEFLLKLKESADLFTEQLILRSVAELRDTTVKGFLRKKFFFENFKQKFGPVKVSTLVKGFHIHGKWDPSIFQKIGMQETPFQRAVFLLQEKGISLRDVSDITKGAGFWLEVGFYSHL</sequence>
<organism evidence="1">
    <name type="scientific">viral metagenome</name>
    <dbReference type="NCBI Taxonomy" id="1070528"/>
    <lineage>
        <taxon>unclassified sequences</taxon>
        <taxon>metagenomes</taxon>
        <taxon>organismal metagenomes</taxon>
    </lineage>
</organism>
<evidence type="ECO:0000313" key="1">
    <source>
        <dbReference type="EMBL" id="QHT90748.1"/>
    </source>
</evidence>
<proteinExistence type="predicted"/>
<protein>
    <submittedName>
        <fullName evidence="1">Uncharacterized protein</fullName>
    </submittedName>
</protein>